<evidence type="ECO:0000313" key="4">
    <source>
        <dbReference type="EMBL" id="GAN95050.1"/>
    </source>
</evidence>
<dbReference type="GO" id="GO:0071949">
    <property type="term" value="F:FAD binding"/>
    <property type="evidence" value="ECO:0007669"/>
    <property type="project" value="InterPro"/>
</dbReference>
<organism evidence="4 5">
    <name type="scientific">Komagataeibacter europaeus NBRC 3261</name>
    <dbReference type="NCBI Taxonomy" id="1234669"/>
    <lineage>
        <taxon>Bacteria</taxon>
        <taxon>Pseudomonadati</taxon>
        <taxon>Pseudomonadota</taxon>
        <taxon>Alphaproteobacteria</taxon>
        <taxon>Acetobacterales</taxon>
        <taxon>Acetobacteraceae</taxon>
        <taxon>Komagataeibacter</taxon>
    </lineage>
</organism>
<dbReference type="PANTHER" id="PTHR42659">
    <property type="entry name" value="XANTHINE DEHYDROGENASE SUBUNIT C-RELATED"/>
    <property type="match status" value="1"/>
</dbReference>
<dbReference type="SUPFAM" id="SSF55447">
    <property type="entry name" value="CO dehydrogenase flavoprotein C-terminal domain-like"/>
    <property type="match status" value="1"/>
</dbReference>
<dbReference type="Gene3D" id="3.30.465.10">
    <property type="match status" value="2"/>
</dbReference>
<dbReference type="SMART" id="SM01092">
    <property type="entry name" value="CO_deh_flav_C"/>
    <property type="match status" value="1"/>
</dbReference>
<dbReference type="GO" id="GO:0016491">
    <property type="term" value="F:oxidoreductase activity"/>
    <property type="evidence" value="ECO:0007669"/>
    <property type="project" value="InterPro"/>
</dbReference>
<keyword evidence="1" id="KW-0285">Flavoprotein</keyword>
<dbReference type="Gene3D" id="3.30.390.50">
    <property type="entry name" value="CO dehydrogenase flavoprotein, C-terminal domain"/>
    <property type="match status" value="1"/>
</dbReference>
<accession>A0A0D6PW92</accession>
<dbReference type="EMBL" id="BANI01000007">
    <property type="protein sequence ID" value="GAN95050.1"/>
    <property type="molecule type" value="Genomic_DNA"/>
</dbReference>
<dbReference type="InterPro" id="IPR051312">
    <property type="entry name" value="Diverse_Substr_Oxidored"/>
</dbReference>
<dbReference type="Proteomes" id="UP000032675">
    <property type="component" value="Unassembled WGS sequence"/>
</dbReference>
<dbReference type="InterPro" id="IPR016166">
    <property type="entry name" value="FAD-bd_PCMH"/>
</dbReference>
<reference evidence="4 5" key="1">
    <citation type="submission" date="2012-11" db="EMBL/GenBank/DDBJ databases">
        <title>Whole genome sequence of Gluconacetobacter europaeus NBRC3261.</title>
        <authorList>
            <person name="Azuma Y."/>
            <person name="Higashiura N."/>
            <person name="Hirakawa H."/>
            <person name="Matsushita K."/>
        </authorList>
    </citation>
    <scope>NUCLEOTIDE SEQUENCE [LARGE SCALE GENOMIC DNA]</scope>
    <source>
        <strain evidence="4 5">NBRC 3261</strain>
    </source>
</reference>
<evidence type="ECO:0000256" key="2">
    <source>
        <dbReference type="ARBA" id="ARBA00022827"/>
    </source>
</evidence>
<keyword evidence="2" id="KW-0274">FAD</keyword>
<gene>
    <name evidence="4" type="ORF">Geu3261_0007_001</name>
</gene>
<evidence type="ECO:0000256" key="1">
    <source>
        <dbReference type="ARBA" id="ARBA00022630"/>
    </source>
</evidence>
<dbReference type="InterPro" id="IPR005107">
    <property type="entry name" value="CO_DH_flav_C"/>
</dbReference>
<dbReference type="PANTHER" id="PTHR42659:SF1">
    <property type="entry name" value="OXIDOREDUCTASE"/>
    <property type="match status" value="1"/>
</dbReference>
<evidence type="ECO:0000259" key="3">
    <source>
        <dbReference type="PROSITE" id="PS51387"/>
    </source>
</evidence>
<dbReference type="InterPro" id="IPR036683">
    <property type="entry name" value="CO_DH_flav_C_dom_sf"/>
</dbReference>
<dbReference type="PROSITE" id="PS51387">
    <property type="entry name" value="FAD_PCMH"/>
    <property type="match status" value="1"/>
</dbReference>
<sequence>MRAFFYSRPDTLAAVVRAPPHSRYLAGGTSLIDLMKVDVERPEHVINIKALSLDAIEPLPDGGLRLGALTTNARTAAHPLVRTNYPILASALLAGASARIRHVATNGGNINQRTRCHYFYDTNAACNKRAPGTGCAARGTRNRVHAILGTSADCIAAFPSDMCVVLAMLDATINLYGPQGARRVHARDYHRLPGGTPWLETVLRPGELVLSIDLPPISFGSHYTYLKIRDLNVLALAVVSVAVGLEMDGDVIRHGRVALGGVASRPWYVPEVEGMLCGRRPSRTLFRDVADRLMQGAEVDRGNAAKRTLAPRVIQHALWQAATASPQPDGNLPVWSCSD</sequence>
<dbReference type="InterPro" id="IPR016167">
    <property type="entry name" value="FAD-bd_PCMH_sub1"/>
</dbReference>
<proteinExistence type="predicted"/>
<name>A0A0D6PW92_KOMEU</name>
<dbReference type="AlphaFoldDB" id="A0A0D6PW92"/>
<dbReference type="RefSeq" id="WP_048849437.1">
    <property type="nucleotide sequence ID" value="NZ_BANI01000007.1"/>
</dbReference>
<dbReference type="InterPro" id="IPR002346">
    <property type="entry name" value="Mopterin_DH_FAD-bd"/>
</dbReference>
<dbReference type="Gene3D" id="3.30.43.10">
    <property type="entry name" value="Uridine Diphospho-n-acetylenolpyruvylglucosamine Reductase, domain 2"/>
    <property type="match status" value="1"/>
</dbReference>
<feature type="domain" description="FAD-binding PCMH-type" evidence="3">
    <location>
        <begin position="1"/>
        <end position="219"/>
    </location>
</feature>
<comment type="caution">
    <text evidence="4">The sequence shown here is derived from an EMBL/GenBank/DDBJ whole genome shotgun (WGS) entry which is preliminary data.</text>
</comment>
<dbReference type="Pfam" id="PF00941">
    <property type="entry name" value="FAD_binding_5"/>
    <property type="match status" value="1"/>
</dbReference>
<dbReference type="InterPro" id="IPR036318">
    <property type="entry name" value="FAD-bd_PCMH-like_sf"/>
</dbReference>
<dbReference type="SUPFAM" id="SSF56176">
    <property type="entry name" value="FAD-binding/transporter-associated domain-like"/>
    <property type="match status" value="1"/>
</dbReference>
<protein>
    <submittedName>
        <fullName evidence="4">Molybdopterin dehydrogenase, FAD-binding protein</fullName>
    </submittedName>
</protein>
<evidence type="ECO:0000313" key="5">
    <source>
        <dbReference type="Proteomes" id="UP000032675"/>
    </source>
</evidence>
<dbReference type="Pfam" id="PF03450">
    <property type="entry name" value="CO_deh_flav_C"/>
    <property type="match status" value="1"/>
</dbReference>
<dbReference type="InterPro" id="IPR016169">
    <property type="entry name" value="FAD-bd_PCMH_sub2"/>
</dbReference>